<evidence type="ECO:0000313" key="2">
    <source>
        <dbReference type="Proteomes" id="UP001153334"/>
    </source>
</evidence>
<comment type="caution">
    <text evidence="1">The sequence shown here is derived from an EMBL/GenBank/DDBJ whole genome shotgun (WGS) entry which is preliminary data.</text>
</comment>
<name>A0ACC2J5Y9_9PEZI</name>
<protein>
    <submittedName>
        <fullName evidence="1">Uncharacterized protein</fullName>
    </submittedName>
</protein>
<dbReference type="Proteomes" id="UP001153334">
    <property type="component" value="Unassembled WGS sequence"/>
</dbReference>
<accession>A0ACC2J5Y9</accession>
<evidence type="ECO:0000313" key="1">
    <source>
        <dbReference type="EMBL" id="KAJ8122849.1"/>
    </source>
</evidence>
<keyword evidence="2" id="KW-1185">Reference proteome</keyword>
<reference evidence="1" key="1">
    <citation type="submission" date="2022-11" db="EMBL/GenBank/DDBJ databases">
        <title>Genome Sequence of Nemania bipapillata.</title>
        <authorList>
            <person name="Buettner E."/>
        </authorList>
    </citation>
    <scope>NUCLEOTIDE SEQUENCE</scope>
    <source>
        <strain evidence="1">CP14</strain>
    </source>
</reference>
<gene>
    <name evidence="1" type="ORF">ONZ43_g1060</name>
</gene>
<proteinExistence type="predicted"/>
<organism evidence="1 2">
    <name type="scientific">Nemania bipapillata</name>
    <dbReference type="NCBI Taxonomy" id="110536"/>
    <lineage>
        <taxon>Eukaryota</taxon>
        <taxon>Fungi</taxon>
        <taxon>Dikarya</taxon>
        <taxon>Ascomycota</taxon>
        <taxon>Pezizomycotina</taxon>
        <taxon>Sordariomycetes</taxon>
        <taxon>Xylariomycetidae</taxon>
        <taxon>Xylariales</taxon>
        <taxon>Xylariaceae</taxon>
        <taxon>Nemania</taxon>
    </lineage>
</organism>
<dbReference type="EMBL" id="JAPESX010000165">
    <property type="protein sequence ID" value="KAJ8122849.1"/>
    <property type="molecule type" value="Genomic_DNA"/>
</dbReference>
<sequence length="194" mass="20604">MLTDVVVAVTVLVLNSTVVDVIVVKVVVGVSRHVQTSLTAVEALEMKLGSKPSGVGVGSGNEDGGADDEIGTIEMGVMMMPDETKGPGTSAKPGLMTEPGKSVKQVLKMELGMSVKLVPRMGPGMNAQPESKNEPGLRRRPGMSARQELMKELGMNEKPGLTREPGKATGAQMSEPDKMMMRPDQMKSVDKTRE</sequence>